<reference evidence="8 9" key="1">
    <citation type="submission" date="2017-08" db="EMBL/GenBank/DDBJ databases">
        <title>Harnessing the power of phylogenomics to disentangle the directionality and signatures of interkingdom host jumping in the parasitic fungal genus Tolypocladium.</title>
        <authorList>
            <person name="Quandt C.A."/>
            <person name="Patterson W."/>
            <person name="Spatafora J.W."/>
        </authorList>
    </citation>
    <scope>NUCLEOTIDE SEQUENCE [LARGE SCALE GENOMIC DNA]</scope>
    <source>
        <strain evidence="8 9">CBS 113982</strain>
    </source>
</reference>
<name>A0A2K3QQS6_9HYPO</name>
<dbReference type="InterPro" id="IPR001128">
    <property type="entry name" value="Cyt_P450"/>
</dbReference>
<dbReference type="PANTHER" id="PTHR24305:SF166">
    <property type="entry name" value="CYTOCHROME P450 12A4, MITOCHONDRIAL-RELATED"/>
    <property type="match status" value="1"/>
</dbReference>
<dbReference type="CDD" id="cd11070">
    <property type="entry name" value="CYP56-like"/>
    <property type="match status" value="1"/>
</dbReference>
<dbReference type="Proteomes" id="UP000236621">
    <property type="component" value="Unassembled WGS sequence"/>
</dbReference>
<evidence type="ECO:0000256" key="5">
    <source>
        <dbReference type="ARBA" id="ARBA00023004"/>
    </source>
</evidence>
<evidence type="ECO:0000256" key="1">
    <source>
        <dbReference type="ARBA" id="ARBA00001971"/>
    </source>
</evidence>
<dbReference type="STRING" id="45235.A0A2K3QQS6"/>
<organism evidence="8 9">
    <name type="scientific">Tolypocladium capitatum</name>
    <dbReference type="NCBI Taxonomy" id="45235"/>
    <lineage>
        <taxon>Eukaryota</taxon>
        <taxon>Fungi</taxon>
        <taxon>Dikarya</taxon>
        <taxon>Ascomycota</taxon>
        <taxon>Pezizomycotina</taxon>
        <taxon>Sordariomycetes</taxon>
        <taxon>Hypocreomycetidae</taxon>
        <taxon>Hypocreales</taxon>
        <taxon>Ophiocordycipitaceae</taxon>
        <taxon>Tolypocladium</taxon>
    </lineage>
</organism>
<comment type="cofactor">
    <cofactor evidence="1 6">
        <name>heme</name>
        <dbReference type="ChEBI" id="CHEBI:30413"/>
    </cofactor>
</comment>
<sequence length="560" mass="62393">MAYRTGFERFRRHGEAFFIVSPSLPILMVANAEVLSHIATHREKFPKWTTPYAILRQFGGENVITSEGQVWRMHRKVTSASFNERNAAVIFREAIVQTQGMLRTWMGPTGVRKETLHTVDGDTMRLALNIIGYVGFGLRLLWPGQTLPAGSDPRLVKYASLEAPAGHKMSFADTMAGLMENIMLLLLAPKWLLRALPSKRTRLAADAYEDYVKYMDEMMEEKMEEARKGDGADEGMDLMGHLVQTTYKAGQGGSGDNGRSRTVLNREEIISNAFIMFVAGHETTANVLHFAMVQLATNPAAQRRLQRDLDELVGTSDPASWDYGTLLNPLMASMAGACMYETMRILPPVTEMPKTVTVDQPVDMDGRRYVVPKDTVVSMVAVSAHHNPRYWPHAESRATRGQDDLRDFKPERWFQTSASGAGGATDMAGADAGDYGGYEGPDTSPQLFRPERGAYIPFSDGARSCLGRRIAQVEMVAALAVVFREHSLELAVDEWASEEETAAMGRDGLREVYGRAQQKSLWTMRQARNLLTLKLHGGVHVPLRVVRRGGERFVGWMEDS</sequence>
<evidence type="ECO:0000313" key="9">
    <source>
        <dbReference type="Proteomes" id="UP000236621"/>
    </source>
</evidence>
<keyword evidence="3 6" id="KW-0349">Heme</keyword>
<dbReference type="OrthoDB" id="1470350at2759"/>
<protein>
    <submittedName>
        <fullName evidence="8">Cytochrome P450</fullName>
    </submittedName>
</protein>
<keyword evidence="7" id="KW-0560">Oxidoreductase</keyword>
<keyword evidence="4 6" id="KW-0479">Metal-binding</keyword>
<evidence type="ECO:0000256" key="2">
    <source>
        <dbReference type="ARBA" id="ARBA00010617"/>
    </source>
</evidence>
<dbReference type="Gene3D" id="1.10.630.10">
    <property type="entry name" value="Cytochrome P450"/>
    <property type="match status" value="1"/>
</dbReference>
<gene>
    <name evidence="8" type="ORF">TCAP_00205</name>
</gene>
<keyword evidence="5 6" id="KW-0408">Iron</keyword>
<evidence type="ECO:0000313" key="8">
    <source>
        <dbReference type="EMBL" id="PNY29878.1"/>
    </source>
</evidence>
<dbReference type="Pfam" id="PF00067">
    <property type="entry name" value="p450"/>
    <property type="match status" value="1"/>
</dbReference>
<keyword evidence="9" id="KW-1185">Reference proteome</keyword>
<dbReference type="PRINTS" id="PR00463">
    <property type="entry name" value="EP450I"/>
</dbReference>
<evidence type="ECO:0000256" key="7">
    <source>
        <dbReference type="RuleBase" id="RU000461"/>
    </source>
</evidence>
<dbReference type="GO" id="GO:0005506">
    <property type="term" value="F:iron ion binding"/>
    <property type="evidence" value="ECO:0007669"/>
    <property type="project" value="InterPro"/>
</dbReference>
<dbReference type="GO" id="GO:0004497">
    <property type="term" value="F:monooxygenase activity"/>
    <property type="evidence" value="ECO:0007669"/>
    <property type="project" value="UniProtKB-KW"/>
</dbReference>
<dbReference type="InterPro" id="IPR036396">
    <property type="entry name" value="Cyt_P450_sf"/>
</dbReference>
<feature type="binding site" description="axial binding residue" evidence="6">
    <location>
        <position position="465"/>
    </location>
    <ligand>
        <name>heme</name>
        <dbReference type="ChEBI" id="CHEBI:30413"/>
    </ligand>
    <ligandPart>
        <name>Fe</name>
        <dbReference type="ChEBI" id="CHEBI:18248"/>
    </ligandPart>
</feature>
<dbReference type="PROSITE" id="PS00086">
    <property type="entry name" value="CYTOCHROME_P450"/>
    <property type="match status" value="1"/>
</dbReference>
<comment type="caution">
    <text evidence="8">The sequence shown here is derived from an EMBL/GenBank/DDBJ whole genome shotgun (WGS) entry which is preliminary data.</text>
</comment>
<evidence type="ECO:0000256" key="6">
    <source>
        <dbReference type="PIRSR" id="PIRSR602401-1"/>
    </source>
</evidence>
<dbReference type="PRINTS" id="PR00385">
    <property type="entry name" value="P450"/>
</dbReference>
<dbReference type="InterPro" id="IPR002401">
    <property type="entry name" value="Cyt_P450_E_grp-I"/>
</dbReference>
<dbReference type="AlphaFoldDB" id="A0A2K3QQS6"/>
<evidence type="ECO:0000256" key="3">
    <source>
        <dbReference type="ARBA" id="ARBA00022617"/>
    </source>
</evidence>
<dbReference type="InterPro" id="IPR017972">
    <property type="entry name" value="Cyt_P450_CS"/>
</dbReference>
<dbReference type="InterPro" id="IPR050121">
    <property type="entry name" value="Cytochrome_P450_monoxygenase"/>
</dbReference>
<keyword evidence="7" id="KW-0503">Monooxygenase</keyword>
<accession>A0A2K3QQS6</accession>
<dbReference type="GO" id="GO:0020037">
    <property type="term" value="F:heme binding"/>
    <property type="evidence" value="ECO:0007669"/>
    <property type="project" value="InterPro"/>
</dbReference>
<proteinExistence type="inferred from homology"/>
<dbReference type="GO" id="GO:0016705">
    <property type="term" value="F:oxidoreductase activity, acting on paired donors, with incorporation or reduction of molecular oxygen"/>
    <property type="evidence" value="ECO:0007669"/>
    <property type="project" value="InterPro"/>
</dbReference>
<evidence type="ECO:0000256" key="4">
    <source>
        <dbReference type="ARBA" id="ARBA00022723"/>
    </source>
</evidence>
<comment type="similarity">
    <text evidence="2 7">Belongs to the cytochrome P450 family.</text>
</comment>
<dbReference type="SUPFAM" id="SSF48264">
    <property type="entry name" value="Cytochrome P450"/>
    <property type="match status" value="1"/>
</dbReference>
<dbReference type="EMBL" id="NRSZ01000032">
    <property type="protein sequence ID" value="PNY29878.1"/>
    <property type="molecule type" value="Genomic_DNA"/>
</dbReference>
<dbReference type="PANTHER" id="PTHR24305">
    <property type="entry name" value="CYTOCHROME P450"/>
    <property type="match status" value="1"/>
</dbReference>